<accession>A0A8C3THJ2</accession>
<keyword evidence="5" id="KW-0675">Receptor</keyword>
<evidence type="ECO:0000256" key="5">
    <source>
        <dbReference type="ARBA" id="ARBA00023170"/>
    </source>
</evidence>
<evidence type="ECO:0000256" key="3">
    <source>
        <dbReference type="ARBA" id="ARBA00022989"/>
    </source>
</evidence>
<dbReference type="SMART" id="SM00406">
    <property type="entry name" value="IGv"/>
    <property type="match status" value="1"/>
</dbReference>
<dbReference type="SUPFAM" id="SSF48726">
    <property type="entry name" value="Immunoglobulin"/>
    <property type="match status" value="1"/>
</dbReference>
<feature type="domain" description="Ig-like" evidence="8">
    <location>
        <begin position="15"/>
        <end position="119"/>
    </location>
</feature>
<evidence type="ECO:0000259" key="8">
    <source>
        <dbReference type="PROSITE" id="PS50835"/>
    </source>
</evidence>
<dbReference type="Gene3D" id="2.60.40.10">
    <property type="entry name" value="Immunoglobulins"/>
    <property type="match status" value="1"/>
</dbReference>
<reference evidence="9" key="1">
    <citation type="submission" date="2025-08" db="UniProtKB">
        <authorList>
            <consortium name="Ensembl"/>
        </authorList>
    </citation>
    <scope>IDENTIFICATION</scope>
</reference>
<dbReference type="PANTHER" id="PTHR19256:SF65">
    <property type="entry name" value="T CELL RECEPTOR GAMMA CONSTANT 1-RELATED"/>
    <property type="match status" value="1"/>
</dbReference>
<dbReference type="InterPro" id="IPR036179">
    <property type="entry name" value="Ig-like_dom_sf"/>
</dbReference>
<evidence type="ECO:0000313" key="9">
    <source>
        <dbReference type="Ensembl" id="ENSCSRP00000028853.1"/>
    </source>
</evidence>
<organism evidence="9 10">
    <name type="scientific">Chelydra serpentina</name>
    <name type="common">Snapping turtle</name>
    <name type="synonym">Testudo serpentina</name>
    <dbReference type="NCBI Taxonomy" id="8475"/>
    <lineage>
        <taxon>Eukaryota</taxon>
        <taxon>Metazoa</taxon>
        <taxon>Chordata</taxon>
        <taxon>Craniata</taxon>
        <taxon>Vertebrata</taxon>
        <taxon>Euteleostomi</taxon>
        <taxon>Archelosauria</taxon>
        <taxon>Testudinata</taxon>
        <taxon>Testudines</taxon>
        <taxon>Cryptodira</taxon>
        <taxon>Durocryptodira</taxon>
        <taxon>Americhelydia</taxon>
        <taxon>Chelydroidea</taxon>
        <taxon>Chelydridae</taxon>
        <taxon>Chelydra</taxon>
    </lineage>
</organism>
<dbReference type="AlphaFoldDB" id="A0A8C3THJ2"/>
<dbReference type="Ensembl" id="ENSCSRT00000030018.1">
    <property type="protein sequence ID" value="ENSCSRP00000028853.1"/>
    <property type="gene ID" value="ENSCSRG00000021186.1"/>
</dbReference>
<dbReference type="Pfam" id="PF07686">
    <property type="entry name" value="V-set"/>
    <property type="match status" value="1"/>
</dbReference>
<name>A0A8C3THJ2_CHESE</name>
<dbReference type="InterPro" id="IPR013783">
    <property type="entry name" value="Ig-like_fold"/>
</dbReference>
<keyword evidence="3" id="KW-1133">Transmembrane helix</keyword>
<dbReference type="InterPro" id="IPR003599">
    <property type="entry name" value="Ig_sub"/>
</dbReference>
<reference evidence="9" key="2">
    <citation type="submission" date="2025-09" db="UniProtKB">
        <authorList>
            <consortium name="Ensembl"/>
        </authorList>
    </citation>
    <scope>IDENTIFICATION</scope>
</reference>
<dbReference type="PROSITE" id="PS50835">
    <property type="entry name" value="IG_LIKE"/>
    <property type="match status" value="1"/>
</dbReference>
<feature type="chain" id="PRO_5034382023" description="Ig-like domain-containing protein" evidence="7">
    <location>
        <begin position="21"/>
        <end position="156"/>
    </location>
</feature>
<comment type="subcellular location">
    <subcellularLocation>
        <location evidence="1">Membrane</location>
    </subcellularLocation>
</comment>
<proteinExistence type="predicted"/>
<evidence type="ECO:0000256" key="6">
    <source>
        <dbReference type="ARBA" id="ARBA00023319"/>
    </source>
</evidence>
<evidence type="ECO:0000256" key="2">
    <source>
        <dbReference type="ARBA" id="ARBA00022692"/>
    </source>
</evidence>
<keyword evidence="2" id="KW-0812">Transmembrane</keyword>
<dbReference type="SMART" id="SM00409">
    <property type="entry name" value="IG"/>
    <property type="match status" value="1"/>
</dbReference>
<dbReference type="InterPro" id="IPR051117">
    <property type="entry name" value="TRG_var/const_region"/>
</dbReference>
<evidence type="ECO:0000256" key="4">
    <source>
        <dbReference type="ARBA" id="ARBA00023136"/>
    </source>
</evidence>
<keyword evidence="4" id="KW-0472">Membrane</keyword>
<keyword evidence="6" id="KW-0393">Immunoglobulin domain</keyword>
<dbReference type="InterPro" id="IPR013106">
    <property type="entry name" value="Ig_V-set"/>
</dbReference>
<dbReference type="GO" id="GO:0016020">
    <property type="term" value="C:membrane"/>
    <property type="evidence" value="ECO:0007669"/>
    <property type="project" value="UniProtKB-SubCell"/>
</dbReference>
<sequence length="156" mass="17459">MPLSSHCSLPTFCLPAVLWAIQLEQLPISITKEPHVGTTAEFTCKVSGVSDSMYIHWYRAPAGEAPQRLLYISYSDPNPSWEAGFSSDKLTAYFQSRSICRLMVYKLEKADSGHYYCAAWDYTQCHKPPAALHKTTKPHTPHILGELGSALMLLLQ</sequence>
<feature type="signal peptide" evidence="7">
    <location>
        <begin position="1"/>
        <end position="20"/>
    </location>
</feature>
<keyword evidence="10" id="KW-1185">Reference proteome</keyword>
<dbReference type="PANTHER" id="PTHR19256">
    <property type="entry name" value="T-CELL RECEPTOR GAMMA CHAIN"/>
    <property type="match status" value="1"/>
</dbReference>
<evidence type="ECO:0000313" key="10">
    <source>
        <dbReference type="Proteomes" id="UP000694403"/>
    </source>
</evidence>
<protein>
    <recommendedName>
        <fullName evidence="8">Ig-like domain-containing protein</fullName>
    </recommendedName>
</protein>
<dbReference type="Proteomes" id="UP000694403">
    <property type="component" value="Unplaced"/>
</dbReference>
<evidence type="ECO:0000256" key="1">
    <source>
        <dbReference type="ARBA" id="ARBA00004370"/>
    </source>
</evidence>
<evidence type="ECO:0000256" key="7">
    <source>
        <dbReference type="SAM" id="SignalP"/>
    </source>
</evidence>
<keyword evidence="7" id="KW-0732">Signal</keyword>
<dbReference type="InterPro" id="IPR007110">
    <property type="entry name" value="Ig-like_dom"/>
</dbReference>